<dbReference type="Pfam" id="PF26312">
    <property type="entry name" value="DUF8083"/>
    <property type="match status" value="1"/>
</dbReference>
<name>A0A4R2QW56_9PSEU</name>
<dbReference type="Proteomes" id="UP000294911">
    <property type="component" value="Unassembled WGS sequence"/>
</dbReference>
<organism evidence="2 3">
    <name type="scientific">Tamaricihabitans halophyticus</name>
    <dbReference type="NCBI Taxonomy" id="1262583"/>
    <lineage>
        <taxon>Bacteria</taxon>
        <taxon>Bacillati</taxon>
        <taxon>Actinomycetota</taxon>
        <taxon>Actinomycetes</taxon>
        <taxon>Pseudonocardiales</taxon>
        <taxon>Pseudonocardiaceae</taxon>
        <taxon>Tamaricihabitans</taxon>
    </lineage>
</organism>
<reference evidence="2 3" key="1">
    <citation type="submission" date="2019-03" db="EMBL/GenBank/DDBJ databases">
        <title>Genomic Encyclopedia of Type Strains, Phase IV (KMG-IV): sequencing the most valuable type-strain genomes for metagenomic binning, comparative biology and taxonomic classification.</title>
        <authorList>
            <person name="Goeker M."/>
        </authorList>
    </citation>
    <scope>NUCLEOTIDE SEQUENCE [LARGE SCALE GENOMIC DNA]</scope>
    <source>
        <strain evidence="2 3">DSM 45765</strain>
    </source>
</reference>
<feature type="domain" description="DUF8083" evidence="1">
    <location>
        <begin position="14"/>
        <end position="309"/>
    </location>
</feature>
<accession>A0A4R2QW56</accession>
<dbReference type="EMBL" id="SLXQ01000003">
    <property type="protein sequence ID" value="TCP54342.1"/>
    <property type="molecule type" value="Genomic_DNA"/>
</dbReference>
<keyword evidence="3" id="KW-1185">Reference proteome</keyword>
<evidence type="ECO:0000313" key="3">
    <source>
        <dbReference type="Proteomes" id="UP000294911"/>
    </source>
</evidence>
<dbReference type="InterPro" id="IPR058396">
    <property type="entry name" value="DUF8083"/>
</dbReference>
<protein>
    <recommendedName>
        <fullName evidence="1">DUF8083 domain-containing protein</fullName>
    </recommendedName>
</protein>
<evidence type="ECO:0000313" key="2">
    <source>
        <dbReference type="EMBL" id="TCP54342.1"/>
    </source>
</evidence>
<proteinExistence type="predicted"/>
<dbReference type="AlphaFoldDB" id="A0A4R2QW56"/>
<gene>
    <name evidence="2" type="ORF">EV191_103387</name>
</gene>
<evidence type="ECO:0000259" key="1">
    <source>
        <dbReference type="Pfam" id="PF26312"/>
    </source>
</evidence>
<sequence length="312" mass="33621">MAGACHDSVVLRPFVAYLRVYEPVSAFGSELAGQLREAIAASRVTRANAGEREQLLWLRSQMAVPARMLPAELPDGSAAPSGLREVLVLRTADIPPAGKTSEGDSVVVGPGPLVCPLEIRARSAAALVNFLGTAHPVLRAASISPPVEEIRAHASAALADVAGAAVHVLSSAYSVPLPWFTLIDPAQRQVLLGERNDPERQVVYRTSMGQARQRVEHARQLAVDSFGEQGPAKLLSDTREWLGRFHPHSAVELDYGGLVQVMSDEMLAEDSSAADVHGIVTALESGDAEEVAERFERLRDFWSELASRERIN</sequence>
<comment type="caution">
    <text evidence="2">The sequence shown here is derived from an EMBL/GenBank/DDBJ whole genome shotgun (WGS) entry which is preliminary data.</text>
</comment>